<feature type="chain" id="PRO_5044884971" evidence="1">
    <location>
        <begin position="25"/>
        <end position="118"/>
    </location>
</feature>
<comment type="caution">
    <text evidence="2">The sequence shown here is derived from an EMBL/GenBank/DDBJ whole genome shotgun (WGS) entry which is preliminary data.</text>
</comment>
<keyword evidence="1" id="KW-0732">Signal</keyword>
<gene>
    <name evidence="2" type="ORF">ILEXP_LOCUS4456</name>
</gene>
<evidence type="ECO:0000313" key="2">
    <source>
        <dbReference type="EMBL" id="CAK9137439.1"/>
    </source>
</evidence>
<evidence type="ECO:0000256" key="1">
    <source>
        <dbReference type="SAM" id="SignalP"/>
    </source>
</evidence>
<protein>
    <submittedName>
        <fullName evidence="2">Uncharacterized protein</fullName>
    </submittedName>
</protein>
<feature type="signal peptide" evidence="1">
    <location>
        <begin position="1"/>
        <end position="24"/>
    </location>
</feature>
<feature type="non-terminal residue" evidence="2">
    <location>
        <position position="118"/>
    </location>
</feature>
<accession>A0ABC8R3D8</accession>
<dbReference type="EMBL" id="CAUOFW020000819">
    <property type="protein sequence ID" value="CAK9137439.1"/>
    <property type="molecule type" value="Genomic_DNA"/>
</dbReference>
<organism evidence="2 3">
    <name type="scientific">Ilex paraguariensis</name>
    <name type="common">yerba mate</name>
    <dbReference type="NCBI Taxonomy" id="185542"/>
    <lineage>
        <taxon>Eukaryota</taxon>
        <taxon>Viridiplantae</taxon>
        <taxon>Streptophyta</taxon>
        <taxon>Embryophyta</taxon>
        <taxon>Tracheophyta</taxon>
        <taxon>Spermatophyta</taxon>
        <taxon>Magnoliopsida</taxon>
        <taxon>eudicotyledons</taxon>
        <taxon>Gunneridae</taxon>
        <taxon>Pentapetalae</taxon>
        <taxon>asterids</taxon>
        <taxon>campanulids</taxon>
        <taxon>Aquifoliales</taxon>
        <taxon>Aquifoliaceae</taxon>
        <taxon>Ilex</taxon>
    </lineage>
</organism>
<proteinExistence type="predicted"/>
<keyword evidence="3" id="KW-1185">Reference proteome</keyword>
<name>A0ABC8R3D8_9AQUA</name>
<sequence>MGRMRVWGAGLVLLVVVVGRLTCAEPVRVPLPSVCPSHSVKDSIFGFSDSICPLNGLEPFDVVGVIECQTCKASIIHPCCGSKRVCYIHLLLETLKSFPTLCKEIHTDTGCGKYEYNH</sequence>
<reference evidence="2 3" key="1">
    <citation type="submission" date="2024-02" db="EMBL/GenBank/DDBJ databases">
        <authorList>
            <person name="Vignale AGUSTIN F."/>
            <person name="Sosa J E."/>
            <person name="Modenutti C."/>
        </authorList>
    </citation>
    <scope>NUCLEOTIDE SEQUENCE [LARGE SCALE GENOMIC DNA]</scope>
</reference>
<dbReference type="Proteomes" id="UP001642360">
    <property type="component" value="Unassembled WGS sequence"/>
</dbReference>
<evidence type="ECO:0000313" key="3">
    <source>
        <dbReference type="Proteomes" id="UP001642360"/>
    </source>
</evidence>
<dbReference type="AlphaFoldDB" id="A0ABC8R3D8"/>